<name>A0AAV2S379_MEGNR</name>
<organism evidence="4 5">
    <name type="scientific">Meganyctiphanes norvegica</name>
    <name type="common">Northern krill</name>
    <name type="synonym">Thysanopoda norvegica</name>
    <dbReference type="NCBI Taxonomy" id="48144"/>
    <lineage>
        <taxon>Eukaryota</taxon>
        <taxon>Metazoa</taxon>
        <taxon>Ecdysozoa</taxon>
        <taxon>Arthropoda</taxon>
        <taxon>Crustacea</taxon>
        <taxon>Multicrustacea</taxon>
        <taxon>Malacostraca</taxon>
        <taxon>Eumalacostraca</taxon>
        <taxon>Eucarida</taxon>
        <taxon>Euphausiacea</taxon>
        <taxon>Euphausiidae</taxon>
        <taxon>Meganyctiphanes</taxon>
    </lineage>
</organism>
<feature type="transmembrane region" description="Helical" evidence="2">
    <location>
        <begin position="77"/>
        <end position="103"/>
    </location>
</feature>
<feature type="compositionally biased region" description="Basic and acidic residues" evidence="1">
    <location>
        <begin position="275"/>
        <end position="296"/>
    </location>
</feature>
<evidence type="ECO:0000256" key="2">
    <source>
        <dbReference type="SAM" id="Phobius"/>
    </source>
</evidence>
<sequence length="459" mass="50858">MFKSCSLVLVAILGFASSIVGASQLAIVVIYYSGLPPIFMFLSLVTGTFVITVSSCIIGSIITMIRTSVNMSGKIGVNLALGSMCIITSFDLLLLLLQCHWILDQKVLTDIGPFQLQCIKSMTDISEGVLLLILTNSTTLCISTIALLQTCFWKVRNHADVLQTSVLSSNWVYENSSDYINNVTDRDITISDHDFKQSRRFGNTHVQLPKIHFKTTRKGSVSSNNQLLRNISSYSMEYPEQPHHTFADVVAVVSPQSFKRSEKALIRLTSFGPTGEKEKSEHLYEDPFISPEKESSESNGTESNSSTLKCSYPLKYPNASMNRNYQNLLSKSDSEDICHWLKKGKWRNHSEQRTPGIKIRTPCTPGYTPPPWINSNTDNKSESDNPIGTSTHSTYELVTPSKVYVNIPRIKITPPNEKLTTDINAAIHSLDSVLHLTPSVSTASYRNSNSPQSAGSSPM</sequence>
<dbReference type="EMBL" id="CAXKWB010041834">
    <property type="protein sequence ID" value="CAL4157061.1"/>
    <property type="molecule type" value="Genomic_DNA"/>
</dbReference>
<feature type="transmembrane region" description="Helical" evidence="2">
    <location>
        <begin position="38"/>
        <end position="65"/>
    </location>
</feature>
<keyword evidence="2" id="KW-1133">Transmembrane helix</keyword>
<evidence type="ECO:0000256" key="1">
    <source>
        <dbReference type="SAM" id="MobiDB-lite"/>
    </source>
</evidence>
<keyword evidence="2" id="KW-0812">Transmembrane</keyword>
<feature type="compositionally biased region" description="Low complexity" evidence="1">
    <location>
        <begin position="297"/>
        <end position="307"/>
    </location>
</feature>
<reference evidence="4 5" key="1">
    <citation type="submission" date="2024-05" db="EMBL/GenBank/DDBJ databases">
        <authorList>
            <person name="Wallberg A."/>
        </authorList>
    </citation>
    <scope>NUCLEOTIDE SEQUENCE [LARGE SCALE GENOMIC DNA]</scope>
</reference>
<keyword evidence="3" id="KW-0732">Signal</keyword>
<feature type="compositionally biased region" description="Polar residues" evidence="1">
    <location>
        <begin position="373"/>
        <end position="393"/>
    </location>
</feature>
<keyword evidence="5" id="KW-1185">Reference proteome</keyword>
<evidence type="ECO:0000313" key="5">
    <source>
        <dbReference type="Proteomes" id="UP001497623"/>
    </source>
</evidence>
<evidence type="ECO:0000313" key="4">
    <source>
        <dbReference type="EMBL" id="CAL4157061.1"/>
    </source>
</evidence>
<comment type="caution">
    <text evidence="4">The sequence shown here is derived from an EMBL/GenBank/DDBJ whole genome shotgun (WGS) entry which is preliminary data.</text>
</comment>
<feature type="region of interest" description="Disordered" evidence="1">
    <location>
        <begin position="274"/>
        <end position="308"/>
    </location>
</feature>
<feature type="signal peptide" evidence="3">
    <location>
        <begin position="1"/>
        <end position="18"/>
    </location>
</feature>
<keyword evidence="2" id="KW-0472">Membrane</keyword>
<gene>
    <name evidence="4" type="ORF">MNOR_LOCUS31812</name>
</gene>
<accession>A0AAV2S379</accession>
<proteinExistence type="predicted"/>
<feature type="region of interest" description="Disordered" evidence="1">
    <location>
        <begin position="349"/>
        <end position="393"/>
    </location>
</feature>
<feature type="region of interest" description="Disordered" evidence="1">
    <location>
        <begin position="439"/>
        <end position="459"/>
    </location>
</feature>
<evidence type="ECO:0000256" key="3">
    <source>
        <dbReference type="SAM" id="SignalP"/>
    </source>
</evidence>
<protein>
    <submittedName>
        <fullName evidence="4">Uncharacterized protein</fullName>
    </submittedName>
</protein>
<dbReference type="Proteomes" id="UP001497623">
    <property type="component" value="Unassembled WGS sequence"/>
</dbReference>
<feature type="chain" id="PRO_5043741150" evidence="3">
    <location>
        <begin position="19"/>
        <end position="459"/>
    </location>
</feature>
<dbReference type="AlphaFoldDB" id="A0AAV2S379"/>